<evidence type="ECO:0008006" key="3">
    <source>
        <dbReference type="Google" id="ProtNLM"/>
    </source>
</evidence>
<dbReference type="SUPFAM" id="SSF143422">
    <property type="entry name" value="Transposase IS200-like"/>
    <property type="match status" value="1"/>
</dbReference>
<sequence length="159" mass="18444">MPDAPIAFFLAWPTYGTWLPGDHRGWVLHQHGWKMPDPAKQTEASARMNEDACLLSVAERDLVERQVAETCQVRSWELHASSCRSNHLHVVLSAPGVDPKRVRADLKAWCTRRLNEGSPRDRKRWWADRGSQRYVWDDDALERVVTYVQVAQGRKDRDR</sequence>
<accession>M5SBP2</accession>
<comment type="caution">
    <text evidence="1">The sequence shown here is derived from an EMBL/GenBank/DDBJ whole genome shotgun (WGS) entry which is preliminary data.</text>
</comment>
<name>M5SBP2_9BACT</name>
<proteinExistence type="predicted"/>
<evidence type="ECO:0000313" key="1">
    <source>
        <dbReference type="EMBL" id="EMI29073.1"/>
    </source>
</evidence>
<dbReference type="InterPro" id="IPR036515">
    <property type="entry name" value="Transposase_17_sf"/>
</dbReference>
<reference evidence="1 2" key="1">
    <citation type="journal article" date="2013" name="Mar. Genomics">
        <title>Expression of sulfatases in Rhodopirellula baltica and the diversity of sulfatases in the genus Rhodopirellula.</title>
        <authorList>
            <person name="Wegner C.E."/>
            <person name="Richter-Heitmann T."/>
            <person name="Klindworth A."/>
            <person name="Klockow C."/>
            <person name="Richter M."/>
            <person name="Achstetter T."/>
            <person name="Glockner F.O."/>
            <person name="Harder J."/>
        </authorList>
    </citation>
    <scope>NUCLEOTIDE SEQUENCE [LARGE SCALE GENOMIC DNA]</scope>
    <source>
        <strain evidence="1 2">SH398</strain>
    </source>
</reference>
<dbReference type="Gene3D" id="3.30.70.1290">
    <property type="entry name" value="Transposase IS200-like"/>
    <property type="match status" value="1"/>
</dbReference>
<organism evidence="1 2">
    <name type="scientific">Rhodopirellula europaea SH398</name>
    <dbReference type="NCBI Taxonomy" id="1263868"/>
    <lineage>
        <taxon>Bacteria</taxon>
        <taxon>Pseudomonadati</taxon>
        <taxon>Planctomycetota</taxon>
        <taxon>Planctomycetia</taxon>
        <taxon>Pirellulales</taxon>
        <taxon>Pirellulaceae</taxon>
        <taxon>Rhodopirellula</taxon>
    </lineage>
</organism>
<dbReference type="PATRIC" id="fig|1263868.3.peg.373"/>
<evidence type="ECO:0000313" key="2">
    <source>
        <dbReference type="Proteomes" id="UP000011996"/>
    </source>
</evidence>
<dbReference type="GO" id="GO:0006313">
    <property type="term" value="P:DNA transposition"/>
    <property type="evidence" value="ECO:0007669"/>
    <property type="project" value="InterPro"/>
</dbReference>
<dbReference type="GO" id="GO:0003677">
    <property type="term" value="F:DNA binding"/>
    <property type="evidence" value="ECO:0007669"/>
    <property type="project" value="InterPro"/>
</dbReference>
<dbReference type="GO" id="GO:0004803">
    <property type="term" value="F:transposase activity"/>
    <property type="evidence" value="ECO:0007669"/>
    <property type="project" value="InterPro"/>
</dbReference>
<protein>
    <recommendedName>
        <fullName evidence="3">Transposase IS200-like domain-containing protein</fullName>
    </recommendedName>
</protein>
<dbReference type="Proteomes" id="UP000011996">
    <property type="component" value="Unassembled WGS sequence"/>
</dbReference>
<gene>
    <name evidence="1" type="ORF">RESH_00343</name>
</gene>
<dbReference type="AlphaFoldDB" id="M5SBP2"/>
<dbReference type="EMBL" id="ANOF01000009">
    <property type="protein sequence ID" value="EMI29073.1"/>
    <property type="molecule type" value="Genomic_DNA"/>
</dbReference>
<dbReference type="RefSeq" id="WP_008663196.1">
    <property type="nucleotide sequence ID" value="NZ_ANOF01000009.1"/>
</dbReference>